<dbReference type="Proteomes" id="UP000563094">
    <property type="component" value="Unassembled WGS sequence"/>
</dbReference>
<sequence>MWTCPTCTQSFLRTHQSHSCLDKTEADFLRGKSDVTVGLYHHFLAQYRTIGDFKIHPAKTMISLAKNTRFCSVHQFGRNFLDVCLPLDRVYDQTLCFHKIGHLGDRLINHYVRFYDKEDLNEEVLHYMRLAYALDAEKGRK</sequence>
<organism evidence="2 3">
    <name type="scientific">Rufibacter quisquiliarum</name>
    <dbReference type="NCBI Taxonomy" id="1549639"/>
    <lineage>
        <taxon>Bacteria</taxon>
        <taxon>Pseudomonadati</taxon>
        <taxon>Bacteroidota</taxon>
        <taxon>Cytophagia</taxon>
        <taxon>Cytophagales</taxon>
        <taxon>Hymenobacteraceae</taxon>
        <taxon>Rufibacter</taxon>
    </lineage>
</organism>
<reference evidence="2 3" key="1">
    <citation type="submission" date="2020-08" db="EMBL/GenBank/DDBJ databases">
        <title>Genomic Encyclopedia of Type Strains, Phase IV (KMG-IV): sequencing the most valuable type-strain genomes for metagenomic binning, comparative biology and taxonomic classification.</title>
        <authorList>
            <person name="Goeker M."/>
        </authorList>
    </citation>
    <scope>NUCLEOTIDE SEQUENCE [LARGE SCALE GENOMIC DNA]</scope>
    <source>
        <strain evidence="2 3">DSM 29854</strain>
    </source>
</reference>
<keyword evidence="3" id="KW-1185">Reference proteome</keyword>
<protein>
    <recommendedName>
        <fullName evidence="1">DUF5655 domain-containing protein</fullName>
    </recommendedName>
</protein>
<dbReference type="AlphaFoldDB" id="A0A839GU39"/>
<dbReference type="RefSeq" id="WP_182514039.1">
    <property type="nucleotide sequence ID" value="NZ_JACJIQ010000017.1"/>
</dbReference>
<proteinExistence type="predicted"/>
<dbReference type="InterPro" id="IPR043714">
    <property type="entry name" value="DUF5655"/>
</dbReference>
<feature type="domain" description="DUF5655" evidence="1">
    <location>
        <begin position="26"/>
        <end position="134"/>
    </location>
</feature>
<gene>
    <name evidence="2" type="ORF">FHS90_003719</name>
</gene>
<evidence type="ECO:0000313" key="3">
    <source>
        <dbReference type="Proteomes" id="UP000563094"/>
    </source>
</evidence>
<evidence type="ECO:0000259" key="1">
    <source>
        <dbReference type="Pfam" id="PF18899"/>
    </source>
</evidence>
<dbReference type="Pfam" id="PF18899">
    <property type="entry name" value="DUF5655"/>
    <property type="match status" value="1"/>
</dbReference>
<dbReference type="EMBL" id="JACJIQ010000017">
    <property type="protein sequence ID" value="MBA9078985.1"/>
    <property type="molecule type" value="Genomic_DNA"/>
</dbReference>
<name>A0A839GU39_9BACT</name>
<accession>A0A839GU39</accession>
<comment type="caution">
    <text evidence="2">The sequence shown here is derived from an EMBL/GenBank/DDBJ whole genome shotgun (WGS) entry which is preliminary data.</text>
</comment>
<evidence type="ECO:0000313" key="2">
    <source>
        <dbReference type="EMBL" id="MBA9078985.1"/>
    </source>
</evidence>